<dbReference type="GO" id="GO:0016052">
    <property type="term" value="P:carbohydrate catabolic process"/>
    <property type="evidence" value="ECO:0007669"/>
    <property type="project" value="UniProtKB-ARBA"/>
</dbReference>
<dbReference type="PROSITE" id="PS00584">
    <property type="entry name" value="PFKB_KINASES_2"/>
    <property type="match status" value="1"/>
</dbReference>
<dbReference type="NCBIfam" id="TIGR03168">
    <property type="entry name" value="1-PFK"/>
    <property type="match status" value="1"/>
</dbReference>
<gene>
    <name evidence="13" type="ORF">SAMN05444354_102103</name>
</gene>
<evidence type="ECO:0000259" key="12">
    <source>
        <dbReference type="Pfam" id="PF00294"/>
    </source>
</evidence>
<dbReference type="EMBL" id="FOAP01000002">
    <property type="protein sequence ID" value="SEK69442.1"/>
    <property type="molecule type" value="Genomic_DNA"/>
</dbReference>
<name>A0A1H7J5H8_STIAU</name>
<organism evidence="13 14">
    <name type="scientific">Stigmatella aurantiaca</name>
    <dbReference type="NCBI Taxonomy" id="41"/>
    <lineage>
        <taxon>Bacteria</taxon>
        <taxon>Pseudomonadati</taxon>
        <taxon>Myxococcota</taxon>
        <taxon>Myxococcia</taxon>
        <taxon>Myxococcales</taxon>
        <taxon>Cystobacterineae</taxon>
        <taxon>Archangiaceae</taxon>
        <taxon>Stigmatella</taxon>
    </lineage>
</organism>
<dbReference type="CDD" id="cd01164">
    <property type="entry name" value="FruK_PfkB_like"/>
    <property type="match status" value="1"/>
</dbReference>
<evidence type="ECO:0000256" key="10">
    <source>
        <dbReference type="PIRNR" id="PIRNR000535"/>
    </source>
</evidence>
<dbReference type="InterPro" id="IPR022463">
    <property type="entry name" value="1-PFruKinase"/>
</dbReference>
<sequence length="317" mass="32798">MARVLTLTLNPALDLAIRLGTLQPGEVNRAESTRLDAGGKGINVARVLTGLGHDVTVSGLLGADNEAPFVRAFAELGLRDAFIRVPGETRINAKLSEAGGRVTDLNGPGLRIPEHALEALKARLGTLAPGQEAVVIAGSLPPNISPAQLAGLITAIREHGLPVWLDTSGPALTSGLAARPTGIKPNETELEGWAGRPLETAEARLQAALRLNAEGIEDVLVSAGAGSVLWAQRGTALEAVPPRVTVLSTVGAGDTLLAGALHGLLSGWPRERTLRFATALAAECVRHVGVGDPKAVDFEALQHQTVVRNPSTGETLG</sequence>
<evidence type="ECO:0000256" key="11">
    <source>
        <dbReference type="RuleBase" id="RU369061"/>
    </source>
</evidence>
<proteinExistence type="inferred from homology"/>
<keyword evidence="7 11" id="KW-0067">ATP-binding</keyword>
<feature type="domain" description="Carbohydrate kinase PfkB" evidence="12">
    <location>
        <begin position="9"/>
        <end position="293"/>
    </location>
</feature>
<dbReference type="Proteomes" id="UP000182719">
    <property type="component" value="Unassembled WGS sequence"/>
</dbReference>
<keyword evidence="14" id="KW-1185">Reference proteome</keyword>
<dbReference type="InterPro" id="IPR002173">
    <property type="entry name" value="Carboh/pur_kinase_PfkB_CS"/>
</dbReference>
<evidence type="ECO:0000256" key="9">
    <source>
        <dbReference type="ARBA" id="ARBA00047745"/>
    </source>
</evidence>
<dbReference type="GO" id="GO:0044281">
    <property type="term" value="P:small molecule metabolic process"/>
    <property type="evidence" value="ECO:0007669"/>
    <property type="project" value="UniProtKB-ARBA"/>
</dbReference>
<evidence type="ECO:0000256" key="4">
    <source>
        <dbReference type="ARBA" id="ARBA00022679"/>
    </source>
</evidence>
<evidence type="ECO:0000256" key="1">
    <source>
        <dbReference type="ARBA" id="ARBA00010688"/>
    </source>
</evidence>
<dbReference type="Gene3D" id="3.40.1190.20">
    <property type="match status" value="1"/>
</dbReference>
<dbReference type="PANTHER" id="PTHR46566">
    <property type="entry name" value="1-PHOSPHOFRUCTOKINASE-RELATED"/>
    <property type="match status" value="1"/>
</dbReference>
<dbReference type="EC" id="2.7.1.56" evidence="2 11"/>
<dbReference type="InterPro" id="IPR017583">
    <property type="entry name" value="Tagatose/fructose_Pkinase"/>
</dbReference>
<dbReference type="PIRSF" id="PIRSF000535">
    <property type="entry name" value="1PFK/6PFK/LacC"/>
    <property type="match status" value="1"/>
</dbReference>
<dbReference type="FunFam" id="3.40.1190.20:FF:000001">
    <property type="entry name" value="Phosphofructokinase"/>
    <property type="match status" value="1"/>
</dbReference>
<dbReference type="NCBIfam" id="TIGR03828">
    <property type="entry name" value="pfkB"/>
    <property type="match status" value="1"/>
</dbReference>
<comment type="catalytic activity">
    <reaction evidence="9 11">
        <text>beta-D-fructose 1-phosphate + ATP = beta-D-fructose 1,6-bisphosphate + ADP + H(+)</text>
        <dbReference type="Rhea" id="RHEA:14213"/>
        <dbReference type="ChEBI" id="CHEBI:15378"/>
        <dbReference type="ChEBI" id="CHEBI:30616"/>
        <dbReference type="ChEBI" id="CHEBI:32966"/>
        <dbReference type="ChEBI" id="CHEBI:138881"/>
        <dbReference type="ChEBI" id="CHEBI:456216"/>
        <dbReference type="EC" id="2.7.1.56"/>
    </reaction>
</comment>
<evidence type="ECO:0000256" key="7">
    <source>
        <dbReference type="ARBA" id="ARBA00022840"/>
    </source>
</evidence>
<evidence type="ECO:0000256" key="3">
    <source>
        <dbReference type="ARBA" id="ARBA00013596"/>
    </source>
</evidence>
<evidence type="ECO:0000256" key="5">
    <source>
        <dbReference type="ARBA" id="ARBA00022741"/>
    </source>
</evidence>
<dbReference type="GO" id="GO:0005524">
    <property type="term" value="F:ATP binding"/>
    <property type="evidence" value="ECO:0007669"/>
    <property type="project" value="UniProtKB-UniRule"/>
</dbReference>
<comment type="function">
    <text evidence="11">Catalyzes the ATP-dependent phosphorylation of fructose-l-phosphate to fructose-l,6-bisphosphate.</text>
</comment>
<keyword evidence="5 11" id="KW-0547">Nucleotide-binding</keyword>
<evidence type="ECO:0000313" key="13">
    <source>
        <dbReference type="EMBL" id="SEK69442.1"/>
    </source>
</evidence>
<dbReference type="InterPro" id="IPR011611">
    <property type="entry name" value="PfkB_dom"/>
</dbReference>
<keyword evidence="4 10" id="KW-0808">Transferase</keyword>
<evidence type="ECO:0000256" key="6">
    <source>
        <dbReference type="ARBA" id="ARBA00022777"/>
    </source>
</evidence>
<evidence type="ECO:0000256" key="8">
    <source>
        <dbReference type="ARBA" id="ARBA00032802"/>
    </source>
</evidence>
<dbReference type="GO" id="GO:0005829">
    <property type="term" value="C:cytosol"/>
    <property type="evidence" value="ECO:0007669"/>
    <property type="project" value="TreeGrafter"/>
</dbReference>
<dbReference type="GO" id="GO:0008662">
    <property type="term" value="F:1-phosphofructokinase activity"/>
    <property type="evidence" value="ECO:0007669"/>
    <property type="project" value="UniProtKB-UniRule"/>
</dbReference>
<reference evidence="14" key="1">
    <citation type="submission" date="2016-10" db="EMBL/GenBank/DDBJ databases">
        <authorList>
            <person name="Varghese N."/>
            <person name="Submissions S."/>
        </authorList>
    </citation>
    <scope>NUCLEOTIDE SEQUENCE [LARGE SCALE GENOMIC DNA]</scope>
    <source>
        <strain evidence="14">DSM 17044</strain>
    </source>
</reference>
<dbReference type="RefSeq" id="WP_075005276.1">
    <property type="nucleotide sequence ID" value="NZ_FOAP01000002.1"/>
</dbReference>
<dbReference type="OrthoDB" id="9801219at2"/>
<dbReference type="PANTHER" id="PTHR46566:SF5">
    <property type="entry name" value="1-PHOSPHOFRUCTOKINASE"/>
    <property type="match status" value="1"/>
</dbReference>
<evidence type="ECO:0000313" key="14">
    <source>
        <dbReference type="Proteomes" id="UP000182719"/>
    </source>
</evidence>
<accession>A0A1H7J5H8</accession>
<keyword evidence="6 11" id="KW-0418">Kinase</keyword>
<dbReference type="SUPFAM" id="SSF53613">
    <property type="entry name" value="Ribokinase-like"/>
    <property type="match status" value="1"/>
</dbReference>
<dbReference type="InterPro" id="IPR029056">
    <property type="entry name" value="Ribokinase-like"/>
</dbReference>
<protein>
    <recommendedName>
        <fullName evidence="3 11">1-phosphofructokinase</fullName>
        <shortName evidence="11">Fru1PK</shortName>
        <ecNumber evidence="2 11">2.7.1.56</ecNumber>
    </recommendedName>
    <alternativeName>
        <fullName evidence="8 11">Fructose 1-phosphate kinase</fullName>
    </alternativeName>
</protein>
<comment type="similarity">
    <text evidence="1 11">Belongs to the carbohydrate kinase PfkB family.</text>
</comment>
<evidence type="ECO:0000256" key="2">
    <source>
        <dbReference type="ARBA" id="ARBA00012131"/>
    </source>
</evidence>
<dbReference type="Pfam" id="PF00294">
    <property type="entry name" value="PfkB"/>
    <property type="match status" value="1"/>
</dbReference>
<dbReference type="AlphaFoldDB" id="A0A1H7J5H8"/>